<keyword evidence="7 11" id="KW-1133">Transmembrane helix</keyword>
<gene>
    <name evidence="13" type="ORF">C1H46_006819</name>
</gene>
<evidence type="ECO:0000313" key="13">
    <source>
        <dbReference type="EMBL" id="TQE07499.1"/>
    </source>
</evidence>
<feature type="transmembrane region" description="Helical" evidence="11">
    <location>
        <begin position="574"/>
        <end position="594"/>
    </location>
</feature>
<comment type="subcellular location">
    <subcellularLocation>
        <location evidence="1">Endomembrane system</location>
        <topology evidence="1">Multi-pass membrane protein</topology>
    </subcellularLocation>
</comment>
<evidence type="ECO:0000313" key="14">
    <source>
        <dbReference type="Proteomes" id="UP000315295"/>
    </source>
</evidence>
<feature type="transmembrane region" description="Helical" evidence="11">
    <location>
        <begin position="548"/>
        <end position="568"/>
    </location>
</feature>
<feature type="transmembrane region" description="Helical" evidence="11">
    <location>
        <begin position="606"/>
        <end position="632"/>
    </location>
</feature>
<evidence type="ECO:0000256" key="4">
    <source>
        <dbReference type="ARBA" id="ARBA00022692"/>
    </source>
</evidence>
<feature type="transmembrane region" description="Helical" evidence="11">
    <location>
        <begin position="302"/>
        <end position="322"/>
    </location>
</feature>
<accession>A0A540N912</accession>
<proteinExistence type="inferred from homology"/>
<dbReference type="GO" id="GO:0012505">
    <property type="term" value="C:endomembrane system"/>
    <property type="evidence" value="ECO:0007669"/>
    <property type="project" value="UniProtKB-SubCell"/>
</dbReference>
<dbReference type="STRING" id="106549.A0A540N912"/>
<dbReference type="GO" id="GO:0009734">
    <property type="term" value="P:auxin-activated signaling pathway"/>
    <property type="evidence" value="ECO:0007669"/>
    <property type="project" value="UniProtKB-KW"/>
</dbReference>
<dbReference type="Proteomes" id="UP000315295">
    <property type="component" value="Unassembled WGS sequence"/>
</dbReference>
<keyword evidence="9" id="KW-0927">Auxin signaling pathway</keyword>
<dbReference type="InterPro" id="IPR013057">
    <property type="entry name" value="AA_transpt_TM"/>
</dbReference>
<evidence type="ECO:0000256" key="6">
    <source>
        <dbReference type="ARBA" id="ARBA00022970"/>
    </source>
</evidence>
<reference evidence="13 14" key="1">
    <citation type="journal article" date="2019" name="G3 (Bethesda)">
        <title>Sequencing of a Wild Apple (Malus baccata) Genome Unravels the Differences Between Cultivated and Wild Apple Species Regarding Disease Resistance and Cold Tolerance.</title>
        <authorList>
            <person name="Chen X."/>
        </authorList>
    </citation>
    <scope>NUCLEOTIDE SEQUENCE [LARGE SCALE GENOMIC DNA]</scope>
    <source>
        <strain evidence="14">cv. Shandingzi</strain>
        <tissue evidence="13">Leaves</tissue>
    </source>
</reference>
<evidence type="ECO:0000256" key="2">
    <source>
        <dbReference type="ARBA" id="ARBA00005590"/>
    </source>
</evidence>
<comment type="similarity">
    <text evidence="2">Belongs to the amino acid/polyamine transporter 2 family. Amino acid/auxin permease (AAAP) (TC 2.A.18.1) subfamily.</text>
</comment>
<keyword evidence="5" id="KW-0769">Symport</keyword>
<evidence type="ECO:0000256" key="11">
    <source>
        <dbReference type="SAM" id="Phobius"/>
    </source>
</evidence>
<evidence type="ECO:0000256" key="3">
    <source>
        <dbReference type="ARBA" id="ARBA00022448"/>
    </source>
</evidence>
<feature type="transmembrane region" description="Helical" evidence="11">
    <location>
        <begin position="93"/>
        <end position="117"/>
    </location>
</feature>
<evidence type="ECO:0000256" key="5">
    <source>
        <dbReference type="ARBA" id="ARBA00022847"/>
    </source>
</evidence>
<evidence type="ECO:0000256" key="1">
    <source>
        <dbReference type="ARBA" id="ARBA00004127"/>
    </source>
</evidence>
<dbReference type="Pfam" id="PF01490">
    <property type="entry name" value="Aa_trans"/>
    <property type="match status" value="2"/>
</dbReference>
<protein>
    <recommendedName>
        <fullName evidence="12">Amino acid transporter transmembrane domain-containing protein</fullName>
    </recommendedName>
</protein>
<evidence type="ECO:0000256" key="10">
    <source>
        <dbReference type="ARBA" id="ARBA00045588"/>
    </source>
</evidence>
<feature type="domain" description="Amino acid transporter transmembrane" evidence="12">
    <location>
        <begin position="502"/>
        <end position="627"/>
    </location>
</feature>
<evidence type="ECO:0000256" key="7">
    <source>
        <dbReference type="ARBA" id="ARBA00022989"/>
    </source>
</evidence>
<keyword evidence="3" id="KW-0813">Transport</keyword>
<keyword evidence="4 11" id="KW-0812">Transmembrane</keyword>
<dbReference type="AlphaFoldDB" id="A0A540N912"/>
<keyword evidence="8 11" id="KW-0472">Membrane</keyword>
<feature type="domain" description="Amino acid transporter transmembrane" evidence="12">
    <location>
        <begin position="62"/>
        <end position="475"/>
    </location>
</feature>
<dbReference type="GO" id="GO:0015293">
    <property type="term" value="F:symporter activity"/>
    <property type="evidence" value="ECO:0007669"/>
    <property type="project" value="UniProtKB-KW"/>
</dbReference>
<sequence length="642" mass="71052">MSKKPLLLSIVPSNVVAARRATPWMSRTPNFLTPLGSPIRRAIRLTKLDPQDAWLPITESRNGNAYYAAFHTLCSGIGMQALVVPVSFTVLGWTWGTICLTVAFIWQLYTLWLLVMLHESTETGMRYSRYLQLFRATFGDKMAKIFAIFPIYYLSGGTCVALIIVGGSSMKLFFEIVCGHECTAKPLTTVEWYLVFTSAAVLLSQLPNLNSIAGVSLIGAITAIGFCTIMWLVAVTEGRLDGVSYDPKRENSNTAMIFSVLNSLGIIAFAFKGHNLTLEIQATMPSSEKKPSHVPMWRGVKVAYLMVAMCLFPLAIGGYWAYGHMIPPNGGMLTAIYQYHGRDTSQWVLSLTSLFVVINAVSSFQIFGMPMFDDMESKYIKRMNKPCPWWLRSISRAMFGYGCFFVAVAIPFLGSFAGLIGGISIPITFVYPSLLWLKIKKPKKYSIMWCLNWGLGLLGTALCIILIAAGVYVVIDTGIQIPSSGGMLDALNKYHGHDTSKFVLGLTSMLVVVNCLSSFQIYAMPVFDNLEFRFTSSMNKPCPRWLRSGFRIFFGCFAFFISVALPFLPSLAGLIGGVAVPITLAYPCFMWILIKKPCKCSTIFNWALGALGIVLSILIITGAIWNIVTIGIEVHFFKPLNK</sequence>
<keyword evidence="6" id="KW-0029">Amino-acid transport</keyword>
<feature type="transmembrane region" description="Helical" evidence="11">
    <location>
        <begin position="449"/>
        <end position="475"/>
    </location>
</feature>
<evidence type="ECO:0000259" key="12">
    <source>
        <dbReference type="Pfam" id="PF01490"/>
    </source>
</evidence>
<organism evidence="13 14">
    <name type="scientific">Malus baccata</name>
    <name type="common">Siberian crab apple</name>
    <name type="synonym">Pyrus baccata</name>
    <dbReference type="NCBI Taxonomy" id="106549"/>
    <lineage>
        <taxon>Eukaryota</taxon>
        <taxon>Viridiplantae</taxon>
        <taxon>Streptophyta</taxon>
        <taxon>Embryophyta</taxon>
        <taxon>Tracheophyta</taxon>
        <taxon>Spermatophyta</taxon>
        <taxon>Magnoliopsida</taxon>
        <taxon>eudicotyledons</taxon>
        <taxon>Gunneridae</taxon>
        <taxon>Pentapetalae</taxon>
        <taxon>rosids</taxon>
        <taxon>fabids</taxon>
        <taxon>Rosales</taxon>
        <taxon>Rosaceae</taxon>
        <taxon>Amygdaloideae</taxon>
        <taxon>Maleae</taxon>
        <taxon>Malus</taxon>
    </lineage>
</organism>
<evidence type="ECO:0000256" key="8">
    <source>
        <dbReference type="ARBA" id="ARBA00023136"/>
    </source>
</evidence>
<comment type="function">
    <text evidence="10">Carrier protein involved in proton-driven auxin influx. Mediates the formation of auxin gradient from developing leaves (site of auxin biosynthesis) to tips by contributing to the loading of auxin in vascular tissues and facilitating acropetal (base to tip) auxin transport within inner tissues of the root apex, and basipetal (tip to base) auxin transport within outer tissues of the root apex. May be involved in lateral roots and nodules formation.</text>
</comment>
<feature type="transmembrane region" description="Helical" evidence="11">
    <location>
        <begin position="213"/>
        <end position="234"/>
    </location>
</feature>
<feature type="transmembrane region" description="Helical" evidence="11">
    <location>
        <begin position="254"/>
        <end position="271"/>
    </location>
</feature>
<comment type="caution">
    <text evidence="13">The sequence shown here is derived from an EMBL/GenBank/DDBJ whole genome shotgun (WGS) entry which is preliminary data.</text>
</comment>
<dbReference type="GO" id="GO:0006865">
    <property type="term" value="P:amino acid transport"/>
    <property type="evidence" value="ECO:0007669"/>
    <property type="project" value="UniProtKB-KW"/>
</dbReference>
<keyword evidence="14" id="KW-1185">Reference proteome</keyword>
<feature type="transmembrane region" description="Helical" evidence="11">
    <location>
        <begin position="347"/>
        <end position="368"/>
    </location>
</feature>
<feature type="transmembrane region" description="Helical" evidence="11">
    <location>
        <begin position="502"/>
        <end position="527"/>
    </location>
</feature>
<feature type="transmembrane region" description="Helical" evidence="11">
    <location>
        <begin position="389"/>
        <end position="410"/>
    </location>
</feature>
<dbReference type="EMBL" id="VIEB01000084">
    <property type="protein sequence ID" value="TQE07499.1"/>
    <property type="molecule type" value="Genomic_DNA"/>
</dbReference>
<name>A0A540N912_MALBA</name>
<feature type="transmembrane region" description="Helical" evidence="11">
    <location>
        <begin position="145"/>
        <end position="170"/>
    </location>
</feature>
<dbReference type="PANTHER" id="PTHR48017">
    <property type="entry name" value="OS05G0424000 PROTEIN-RELATED"/>
    <property type="match status" value="1"/>
</dbReference>
<evidence type="ECO:0000256" key="9">
    <source>
        <dbReference type="ARBA" id="ARBA00023294"/>
    </source>
</evidence>
<feature type="transmembrane region" description="Helical" evidence="11">
    <location>
        <begin position="416"/>
        <end position="437"/>
    </location>
</feature>
<feature type="transmembrane region" description="Helical" evidence="11">
    <location>
        <begin position="190"/>
        <end position="206"/>
    </location>
</feature>